<dbReference type="Proteomes" id="UP000314294">
    <property type="component" value="Unassembled WGS sequence"/>
</dbReference>
<accession>A0A4Z2GK05</accession>
<organism evidence="1 2">
    <name type="scientific">Liparis tanakae</name>
    <name type="common">Tanaka's snailfish</name>
    <dbReference type="NCBI Taxonomy" id="230148"/>
    <lineage>
        <taxon>Eukaryota</taxon>
        <taxon>Metazoa</taxon>
        <taxon>Chordata</taxon>
        <taxon>Craniata</taxon>
        <taxon>Vertebrata</taxon>
        <taxon>Euteleostomi</taxon>
        <taxon>Actinopterygii</taxon>
        <taxon>Neopterygii</taxon>
        <taxon>Teleostei</taxon>
        <taxon>Neoteleostei</taxon>
        <taxon>Acanthomorphata</taxon>
        <taxon>Eupercaria</taxon>
        <taxon>Perciformes</taxon>
        <taxon>Cottioidei</taxon>
        <taxon>Cottales</taxon>
        <taxon>Liparidae</taxon>
        <taxon>Liparis</taxon>
    </lineage>
</organism>
<gene>
    <name evidence="1" type="ORF">EYF80_036000</name>
</gene>
<evidence type="ECO:0000313" key="1">
    <source>
        <dbReference type="EMBL" id="TNN53796.1"/>
    </source>
</evidence>
<proteinExistence type="predicted"/>
<evidence type="ECO:0000313" key="2">
    <source>
        <dbReference type="Proteomes" id="UP000314294"/>
    </source>
</evidence>
<reference evidence="1 2" key="1">
    <citation type="submission" date="2019-03" db="EMBL/GenBank/DDBJ databases">
        <title>First draft genome of Liparis tanakae, snailfish: a comprehensive survey of snailfish specific genes.</title>
        <authorList>
            <person name="Kim W."/>
            <person name="Song I."/>
            <person name="Jeong J.-H."/>
            <person name="Kim D."/>
            <person name="Kim S."/>
            <person name="Ryu S."/>
            <person name="Song J.Y."/>
            <person name="Lee S.K."/>
        </authorList>
    </citation>
    <scope>NUCLEOTIDE SEQUENCE [LARGE SCALE GENOMIC DNA]</scope>
    <source>
        <tissue evidence="1">Muscle</tissue>
    </source>
</reference>
<protein>
    <submittedName>
        <fullName evidence="1">Uncharacterized protein</fullName>
    </submittedName>
</protein>
<comment type="caution">
    <text evidence="1">The sequence shown here is derived from an EMBL/GenBank/DDBJ whole genome shotgun (WGS) entry which is preliminary data.</text>
</comment>
<name>A0A4Z2GK05_9TELE</name>
<dbReference type="AlphaFoldDB" id="A0A4Z2GK05"/>
<keyword evidence="2" id="KW-1185">Reference proteome</keyword>
<sequence length="67" mass="7698">MEDYYQVKPQEGNRLRDSKPLFRPSVKVTDASSSHPELTCRAILSAVITLLYGDSLRYTNTDHRQLD</sequence>
<dbReference type="EMBL" id="SRLO01000505">
    <property type="protein sequence ID" value="TNN53796.1"/>
    <property type="molecule type" value="Genomic_DNA"/>
</dbReference>